<dbReference type="InterPro" id="IPR003789">
    <property type="entry name" value="Asn/Gln_tRNA_amidoTrase-B-like"/>
</dbReference>
<organism evidence="1 2">
    <name type="scientific">candidate division WWE3 bacterium GW2011_GWF1_42_14</name>
    <dbReference type="NCBI Taxonomy" id="1619138"/>
    <lineage>
        <taxon>Bacteria</taxon>
        <taxon>Katanobacteria</taxon>
    </lineage>
</organism>
<dbReference type="AlphaFoldDB" id="A0A0G1AV27"/>
<accession>A0A0G1AV27</accession>
<dbReference type="PANTHER" id="PTHR28055">
    <property type="entry name" value="ALTERED INHERITANCE OF MITOCHONDRIA PROTEIN 41, MITOCHONDRIAL"/>
    <property type="match status" value="1"/>
</dbReference>
<proteinExistence type="predicted"/>
<dbReference type="Proteomes" id="UP000033847">
    <property type="component" value="Unassembled WGS sequence"/>
</dbReference>
<evidence type="ECO:0000313" key="2">
    <source>
        <dbReference type="Proteomes" id="UP000033847"/>
    </source>
</evidence>
<dbReference type="InterPro" id="IPR019004">
    <property type="entry name" value="YqeY/Aim41"/>
</dbReference>
<comment type="caution">
    <text evidence="1">The sequence shown here is derived from an EMBL/GenBank/DDBJ whole genome shotgun (WGS) entry which is preliminary data.</text>
</comment>
<evidence type="ECO:0000313" key="1">
    <source>
        <dbReference type="EMBL" id="KKS37946.1"/>
    </source>
</evidence>
<sequence>MIYDSLKSMVFELQKSGDSFKLGVLRYFISQVQNKEIELRAQQKPLTDEDVFKVIRKQIKNRKEAAELFEKGGRMDLVEKEQKELAVYEELAKMFPFELEQPGKIPPQYQK</sequence>
<protein>
    <submittedName>
        <fullName evidence="1">Conserved cytosolic protein</fullName>
    </submittedName>
</protein>
<dbReference type="EMBL" id="LCCU01000010">
    <property type="protein sequence ID" value="KKS37946.1"/>
    <property type="molecule type" value="Genomic_DNA"/>
</dbReference>
<dbReference type="Pfam" id="PF09424">
    <property type="entry name" value="YqeY"/>
    <property type="match status" value="1"/>
</dbReference>
<dbReference type="SUPFAM" id="SSF89095">
    <property type="entry name" value="GatB/YqeY motif"/>
    <property type="match status" value="1"/>
</dbReference>
<dbReference type="InterPro" id="IPR042184">
    <property type="entry name" value="YqeY/Aim41_N"/>
</dbReference>
<dbReference type="Gene3D" id="1.10.1510.10">
    <property type="entry name" value="Uncharacterised protein YqeY/AIM41 PF09424, N-terminal domain"/>
    <property type="match status" value="1"/>
</dbReference>
<name>A0A0G1AV27_UNCKA</name>
<dbReference type="GO" id="GO:0016884">
    <property type="term" value="F:carbon-nitrogen ligase activity, with glutamine as amido-N-donor"/>
    <property type="evidence" value="ECO:0007669"/>
    <property type="project" value="InterPro"/>
</dbReference>
<reference evidence="1 2" key="1">
    <citation type="journal article" date="2015" name="Nature">
        <title>rRNA introns, odd ribosomes, and small enigmatic genomes across a large radiation of phyla.</title>
        <authorList>
            <person name="Brown C.T."/>
            <person name="Hug L.A."/>
            <person name="Thomas B.C."/>
            <person name="Sharon I."/>
            <person name="Castelle C.J."/>
            <person name="Singh A."/>
            <person name="Wilkins M.J."/>
            <person name="Williams K.H."/>
            <person name="Banfield J.F."/>
        </authorList>
    </citation>
    <scope>NUCLEOTIDE SEQUENCE [LARGE SCALE GENOMIC DNA]</scope>
</reference>
<dbReference type="PANTHER" id="PTHR28055:SF1">
    <property type="entry name" value="ALTERED INHERITANCE OF MITOCHONDRIA PROTEIN 41, MITOCHONDRIAL"/>
    <property type="match status" value="1"/>
</dbReference>
<gene>
    <name evidence="1" type="ORF">UV00_C0010G0018</name>
</gene>